<dbReference type="EMBL" id="VTPC01090298">
    <property type="protein sequence ID" value="KAF2883743.1"/>
    <property type="molecule type" value="Genomic_DNA"/>
</dbReference>
<dbReference type="InterPro" id="IPR010982">
    <property type="entry name" value="Lambda_DNA-bd_dom_sf"/>
</dbReference>
<dbReference type="InterPro" id="IPR052709">
    <property type="entry name" value="Transposase-MT_Hybrid"/>
</dbReference>
<evidence type="ECO:0000256" key="1">
    <source>
        <dbReference type="SAM" id="MobiDB-lite"/>
    </source>
</evidence>
<dbReference type="GO" id="GO:0003677">
    <property type="term" value="F:DNA binding"/>
    <property type="evidence" value="ECO:0007669"/>
    <property type="project" value="InterPro"/>
</dbReference>
<dbReference type="PANTHER" id="PTHR46060:SF1">
    <property type="entry name" value="MARINER MOS1 TRANSPOSASE-LIKE PROTEIN"/>
    <property type="match status" value="1"/>
</dbReference>
<dbReference type="Proteomes" id="UP000801492">
    <property type="component" value="Unassembled WGS sequence"/>
</dbReference>
<organism evidence="2 3">
    <name type="scientific">Ignelater luminosus</name>
    <name type="common">Cucubano</name>
    <name type="synonym">Pyrophorus luminosus</name>
    <dbReference type="NCBI Taxonomy" id="2038154"/>
    <lineage>
        <taxon>Eukaryota</taxon>
        <taxon>Metazoa</taxon>
        <taxon>Ecdysozoa</taxon>
        <taxon>Arthropoda</taxon>
        <taxon>Hexapoda</taxon>
        <taxon>Insecta</taxon>
        <taxon>Pterygota</taxon>
        <taxon>Neoptera</taxon>
        <taxon>Endopterygota</taxon>
        <taxon>Coleoptera</taxon>
        <taxon>Polyphaga</taxon>
        <taxon>Elateriformia</taxon>
        <taxon>Elateroidea</taxon>
        <taxon>Elateridae</taxon>
        <taxon>Agrypninae</taxon>
        <taxon>Pyrophorini</taxon>
        <taxon>Ignelater</taxon>
    </lineage>
</organism>
<gene>
    <name evidence="2" type="ORF">ILUMI_22432</name>
</gene>
<feature type="region of interest" description="Disordered" evidence="1">
    <location>
        <begin position="1"/>
        <end position="22"/>
    </location>
</feature>
<name>A0A8K0CFU5_IGNLU</name>
<dbReference type="Gene3D" id="1.10.260.40">
    <property type="entry name" value="lambda repressor-like DNA-binding domains"/>
    <property type="match status" value="1"/>
</dbReference>
<accession>A0A8K0CFU5</accession>
<reference evidence="2" key="1">
    <citation type="submission" date="2019-08" db="EMBL/GenBank/DDBJ databases">
        <title>The genome of the North American firefly Photinus pyralis.</title>
        <authorList>
            <consortium name="Photinus pyralis genome working group"/>
            <person name="Fallon T.R."/>
            <person name="Sander Lower S.E."/>
            <person name="Weng J.-K."/>
        </authorList>
    </citation>
    <scope>NUCLEOTIDE SEQUENCE</scope>
    <source>
        <strain evidence="2">TRF0915ILg1</strain>
        <tissue evidence="2">Whole body</tissue>
    </source>
</reference>
<dbReference type="GO" id="GO:0006357">
    <property type="term" value="P:regulation of transcription by RNA polymerase II"/>
    <property type="evidence" value="ECO:0007669"/>
    <property type="project" value="UniProtKB-ARBA"/>
</dbReference>
<evidence type="ECO:0008006" key="4">
    <source>
        <dbReference type="Google" id="ProtNLM"/>
    </source>
</evidence>
<dbReference type="AlphaFoldDB" id="A0A8K0CFU5"/>
<sequence length="136" mass="15369">MAALQDRLRTLSTGTGPGGSRKQFKWERGLIEDDPHSGRPVCAVTPEMCQKVEEFILKDRRVTVSQIAEEMGLSTGTVHSIIHDHLETSKVSARWVPRLRTSVQKGARRQCYEKNLELLHESSPNFFPRLVTGNEI</sequence>
<comment type="caution">
    <text evidence="2">The sequence shown here is derived from an EMBL/GenBank/DDBJ whole genome shotgun (WGS) entry which is preliminary data.</text>
</comment>
<dbReference type="PANTHER" id="PTHR46060">
    <property type="entry name" value="MARINER MOS1 TRANSPOSASE-LIKE PROTEIN"/>
    <property type="match status" value="1"/>
</dbReference>
<dbReference type="OrthoDB" id="8189655at2759"/>
<keyword evidence="3" id="KW-1185">Reference proteome</keyword>
<protein>
    <recommendedName>
        <fullName evidence="4">Transposase</fullName>
    </recommendedName>
</protein>
<evidence type="ECO:0000313" key="3">
    <source>
        <dbReference type="Proteomes" id="UP000801492"/>
    </source>
</evidence>
<evidence type="ECO:0000313" key="2">
    <source>
        <dbReference type="EMBL" id="KAF2883743.1"/>
    </source>
</evidence>
<proteinExistence type="predicted"/>